<dbReference type="EMBL" id="VUNH01000001">
    <property type="protein sequence ID" value="MST54560.1"/>
    <property type="molecule type" value="Genomic_DNA"/>
</dbReference>
<name>A0A6L5Y8F6_9BACT</name>
<protein>
    <submittedName>
        <fullName evidence="3">ABC transporter substrate-binding protein</fullName>
    </submittedName>
</protein>
<comment type="caution">
    <text evidence="3">The sequence shown here is derived from an EMBL/GenBank/DDBJ whole genome shotgun (WGS) entry which is preliminary data.</text>
</comment>
<dbReference type="GO" id="GO:0030975">
    <property type="term" value="F:thiamine binding"/>
    <property type="evidence" value="ECO:0007669"/>
    <property type="project" value="TreeGrafter"/>
</dbReference>
<sequence length="329" mass="36270">MMKKFAALVLLLGLTALPARAAEINAYSIMPEKYVSKVTQAFEQETGIHVNFLRLSSGEAKTRLEAEKNNPQVDVLIGGPADTYEAIVAQGVFEKYSPKGVEAIPAKFRSADGYWTGIGIIPLCFLTNEDFLKKNKMQAPATWNDLLDPRYKNGLQMADARTSGTATERIFSLVKIMGEDEAFKYQKKLHANIQMYTKSGAGGAMPIATGQCASGIFYIVDALDIQQQGYPVVVSYPKDGVSYGIEGCGVVHGAKNLEDAKKFADWMVSKSFADFIVANKINYVPTRTDVTTDNPLLDLNAINLVETDVAWKGAKRDEFVERWKNEVIK</sequence>
<dbReference type="InterPro" id="IPR026045">
    <property type="entry name" value="Ferric-bd"/>
</dbReference>
<gene>
    <name evidence="3" type="ORF">FYJ74_00610</name>
</gene>
<organism evidence="3 4">
    <name type="scientific">Pyramidobacter porci</name>
    <dbReference type="NCBI Taxonomy" id="2605789"/>
    <lineage>
        <taxon>Bacteria</taxon>
        <taxon>Thermotogati</taxon>
        <taxon>Synergistota</taxon>
        <taxon>Synergistia</taxon>
        <taxon>Synergistales</taxon>
        <taxon>Dethiosulfovibrionaceae</taxon>
        <taxon>Pyramidobacter</taxon>
    </lineage>
</organism>
<evidence type="ECO:0000256" key="1">
    <source>
        <dbReference type="ARBA" id="ARBA00022729"/>
    </source>
</evidence>
<dbReference type="GO" id="GO:0015888">
    <property type="term" value="P:thiamine transport"/>
    <property type="evidence" value="ECO:0007669"/>
    <property type="project" value="TreeGrafter"/>
</dbReference>
<feature type="signal peptide" evidence="2">
    <location>
        <begin position="1"/>
        <end position="21"/>
    </location>
</feature>
<dbReference type="PANTHER" id="PTHR30006:SF2">
    <property type="entry name" value="ABC TRANSPORTER SUBSTRATE-BINDING PROTEIN"/>
    <property type="match status" value="1"/>
</dbReference>
<dbReference type="GO" id="GO:0030976">
    <property type="term" value="F:thiamine pyrophosphate binding"/>
    <property type="evidence" value="ECO:0007669"/>
    <property type="project" value="TreeGrafter"/>
</dbReference>
<reference evidence="3 4" key="1">
    <citation type="submission" date="2019-08" db="EMBL/GenBank/DDBJ databases">
        <title>In-depth cultivation of the pig gut microbiome towards novel bacterial diversity and tailored functional studies.</title>
        <authorList>
            <person name="Wylensek D."/>
            <person name="Hitch T.C.A."/>
            <person name="Clavel T."/>
        </authorList>
    </citation>
    <scope>NUCLEOTIDE SEQUENCE [LARGE SCALE GENOMIC DNA]</scope>
    <source>
        <strain evidence="3 4">SM-530-WT-4B</strain>
    </source>
</reference>
<keyword evidence="4" id="KW-1185">Reference proteome</keyword>
<evidence type="ECO:0000313" key="3">
    <source>
        <dbReference type="EMBL" id="MST54560.1"/>
    </source>
</evidence>
<dbReference type="SUPFAM" id="SSF53850">
    <property type="entry name" value="Periplasmic binding protein-like II"/>
    <property type="match status" value="1"/>
</dbReference>
<dbReference type="GO" id="GO:0030288">
    <property type="term" value="C:outer membrane-bounded periplasmic space"/>
    <property type="evidence" value="ECO:0007669"/>
    <property type="project" value="TreeGrafter"/>
</dbReference>
<evidence type="ECO:0000313" key="4">
    <source>
        <dbReference type="Proteomes" id="UP000473699"/>
    </source>
</evidence>
<proteinExistence type="predicted"/>
<dbReference type="PANTHER" id="PTHR30006">
    <property type="entry name" value="THIAMINE-BINDING PERIPLASMIC PROTEIN-RELATED"/>
    <property type="match status" value="1"/>
</dbReference>
<keyword evidence="1 2" id="KW-0732">Signal</keyword>
<dbReference type="Gene3D" id="3.40.190.10">
    <property type="entry name" value="Periplasmic binding protein-like II"/>
    <property type="match status" value="2"/>
</dbReference>
<dbReference type="PIRSF" id="PIRSF002825">
    <property type="entry name" value="CfbpA"/>
    <property type="match status" value="1"/>
</dbReference>
<dbReference type="CDD" id="cd13544">
    <property type="entry name" value="PBP2_Fbp_like_1"/>
    <property type="match status" value="1"/>
</dbReference>
<evidence type="ECO:0000256" key="2">
    <source>
        <dbReference type="SAM" id="SignalP"/>
    </source>
</evidence>
<dbReference type="Pfam" id="PF13343">
    <property type="entry name" value="SBP_bac_6"/>
    <property type="match status" value="1"/>
</dbReference>
<dbReference type="Proteomes" id="UP000473699">
    <property type="component" value="Unassembled WGS sequence"/>
</dbReference>
<feature type="chain" id="PRO_5026887103" evidence="2">
    <location>
        <begin position="22"/>
        <end position="329"/>
    </location>
</feature>
<dbReference type="AlphaFoldDB" id="A0A6L5Y8F6"/>
<accession>A0A6L5Y8F6</accession>